<dbReference type="InterPro" id="IPR003439">
    <property type="entry name" value="ABC_transporter-like_ATP-bd"/>
</dbReference>
<feature type="domain" description="ABC transporter" evidence="12">
    <location>
        <begin position="298"/>
        <end position="544"/>
    </location>
</feature>
<feature type="transmembrane region" description="Helical" evidence="11">
    <location>
        <begin position="193"/>
        <end position="216"/>
    </location>
</feature>
<evidence type="ECO:0000256" key="5">
    <source>
        <dbReference type="ARBA" id="ARBA00022475"/>
    </source>
</evidence>
<dbReference type="SUPFAM" id="SSF161098">
    <property type="entry name" value="MetI-like"/>
    <property type="match status" value="1"/>
</dbReference>
<evidence type="ECO:0000256" key="2">
    <source>
        <dbReference type="ARBA" id="ARBA00004202"/>
    </source>
</evidence>
<feature type="transmembrane region" description="Helical" evidence="11">
    <location>
        <begin position="133"/>
        <end position="154"/>
    </location>
</feature>
<dbReference type="EMBL" id="BAABAT010000014">
    <property type="protein sequence ID" value="GAA4252995.1"/>
    <property type="molecule type" value="Genomic_DNA"/>
</dbReference>
<reference evidence="15" key="1">
    <citation type="journal article" date="2019" name="Int. J. Syst. Evol. Microbiol.">
        <title>The Global Catalogue of Microorganisms (GCM) 10K type strain sequencing project: providing services to taxonomists for standard genome sequencing and annotation.</title>
        <authorList>
            <consortium name="The Broad Institute Genomics Platform"/>
            <consortium name="The Broad Institute Genome Sequencing Center for Infectious Disease"/>
            <person name="Wu L."/>
            <person name="Ma J."/>
        </authorList>
    </citation>
    <scope>NUCLEOTIDE SEQUENCE [LARGE SCALE GENOMIC DNA]</scope>
    <source>
        <strain evidence="15">JCM 17441</strain>
    </source>
</reference>
<comment type="similarity">
    <text evidence="3">Belongs to the ABC transporter superfamily.</text>
</comment>
<feature type="transmembrane region" description="Helical" evidence="11">
    <location>
        <begin position="236"/>
        <end position="260"/>
    </location>
</feature>
<dbReference type="Pfam" id="PF00528">
    <property type="entry name" value="BPD_transp_1"/>
    <property type="match status" value="1"/>
</dbReference>
<evidence type="ECO:0000256" key="1">
    <source>
        <dbReference type="ARBA" id="ARBA00004141"/>
    </source>
</evidence>
<dbReference type="InterPro" id="IPR017871">
    <property type="entry name" value="ABC_transporter-like_CS"/>
</dbReference>
<dbReference type="CDD" id="cd06261">
    <property type="entry name" value="TM_PBP2"/>
    <property type="match status" value="1"/>
</dbReference>
<protein>
    <submittedName>
        <fullName evidence="14">Dipeptide/oligopeptide/nickel ABC transporter permease/ATP-binding protein</fullName>
    </submittedName>
</protein>
<dbReference type="RefSeq" id="WP_345130010.1">
    <property type="nucleotide sequence ID" value="NZ_BAABAT010000014.1"/>
</dbReference>
<comment type="caution">
    <text evidence="14">The sequence shown here is derived from an EMBL/GenBank/DDBJ whole genome shotgun (WGS) entry which is preliminary data.</text>
</comment>
<dbReference type="InterPro" id="IPR000515">
    <property type="entry name" value="MetI-like"/>
</dbReference>
<feature type="transmembrane region" description="Helical" evidence="11">
    <location>
        <begin position="74"/>
        <end position="95"/>
    </location>
</feature>
<dbReference type="InterPro" id="IPR035906">
    <property type="entry name" value="MetI-like_sf"/>
</dbReference>
<evidence type="ECO:0000256" key="9">
    <source>
        <dbReference type="ARBA" id="ARBA00022989"/>
    </source>
</evidence>
<proteinExistence type="inferred from homology"/>
<keyword evidence="15" id="KW-1185">Reference proteome</keyword>
<accession>A0ABP8DCZ8</accession>
<dbReference type="SMART" id="SM00382">
    <property type="entry name" value="AAA"/>
    <property type="match status" value="1"/>
</dbReference>
<keyword evidence="4 11" id="KW-0813">Transport</keyword>
<evidence type="ECO:0000256" key="11">
    <source>
        <dbReference type="RuleBase" id="RU363032"/>
    </source>
</evidence>
<evidence type="ECO:0000256" key="4">
    <source>
        <dbReference type="ARBA" id="ARBA00022448"/>
    </source>
</evidence>
<gene>
    <name evidence="14" type="ORF">GCM10022255_052000</name>
</gene>
<keyword evidence="7" id="KW-0547">Nucleotide-binding</keyword>
<dbReference type="PANTHER" id="PTHR43297:SF2">
    <property type="entry name" value="DIPEPTIDE TRANSPORT ATP-BINDING PROTEIN DPPD"/>
    <property type="match status" value="1"/>
</dbReference>
<sequence>MRSLLRKANPITVTAAVALLLLVVLAVVGPWFWSDAAERTDAVNASAGFSGEHWFGTDQLGRDLFARTLVATRLSLLLAVTAAVIGMVIGIPLGILPSVLGGRVRRLVAGFITASVALPGLLLALFVNTIIGVGATGAVIGIGIANAPTLARLAQTTSAGVASRDYVAAARMLGASRFTLLFRHILPNVAEPLILTGTMSVGWCLLEISALSFLGLGVRAPSYDWGDLLNQGLQGIYVNPMGALGPGLFVVLGGLAFALLGESVTSLARRVPRLRGAPAAAPAAAGTPTDDVLAVSGLHVQYPSRDGAPLDAVDDVSFTLRPGERVGIVGESGSGKSTTVLGLAELIAYPGRVTWRELRINGADLATASPQQRRRLLGASLALVSQNPMTALNPALRVGRQLAEVAQVHLGKSRSAANELAVRQLEHVQITDPARRVRQFPHEFSGGMRQRAVIAMGLMGEPRLILADEPTTALDVTVQRQVLDLLERLNAETGAALLLVSHDIAVVTNRCERVLVMYGGRVVEDASADELLAGPAHPYARALMAAVPTMTSERDRALATIPGRPPSLAEMPPGCSFAPRCPLADDRCRTEQPPLVELSATRRVECWHPQPQHTGSVREHA</sequence>
<comment type="subcellular location">
    <subcellularLocation>
        <location evidence="11">Cell membrane</location>
        <topology evidence="11">Multi-pass membrane protein</topology>
    </subcellularLocation>
    <subcellularLocation>
        <location evidence="2">Cell membrane</location>
        <topology evidence="2">Peripheral membrane protein</topology>
    </subcellularLocation>
    <subcellularLocation>
        <location evidence="1">Membrane</location>
        <topology evidence="1">Multi-pass membrane protein</topology>
    </subcellularLocation>
</comment>
<evidence type="ECO:0000313" key="14">
    <source>
        <dbReference type="EMBL" id="GAA4252995.1"/>
    </source>
</evidence>
<dbReference type="Gene3D" id="3.40.50.300">
    <property type="entry name" value="P-loop containing nucleotide triphosphate hydrolases"/>
    <property type="match status" value="1"/>
</dbReference>
<evidence type="ECO:0000256" key="8">
    <source>
        <dbReference type="ARBA" id="ARBA00022840"/>
    </source>
</evidence>
<dbReference type="PROSITE" id="PS50928">
    <property type="entry name" value="ABC_TM1"/>
    <property type="match status" value="1"/>
</dbReference>
<dbReference type="InterPro" id="IPR013563">
    <property type="entry name" value="Oligopep_ABC_C"/>
</dbReference>
<dbReference type="Proteomes" id="UP001500620">
    <property type="component" value="Unassembled WGS sequence"/>
</dbReference>
<evidence type="ECO:0000313" key="15">
    <source>
        <dbReference type="Proteomes" id="UP001500620"/>
    </source>
</evidence>
<evidence type="ECO:0000256" key="7">
    <source>
        <dbReference type="ARBA" id="ARBA00022741"/>
    </source>
</evidence>
<dbReference type="PROSITE" id="PS00211">
    <property type="entry name" value="ABC_TRANSPORTER_1"/>
    <property type="match status" value="1"/>
</dbReference>
<feature type="domain" description="ABC transmembrane type-1" evidence="13">
    <location>
        <begin position="72"/>
        <end position="261"/>
    </location>
</feature>
<comment type="similarity">
    <text evidence="11">Belongs to the binding-protein-dependent transport system permease family.</text>
</comment>
<keyword evidence="10 11" id="KW-0472">Membrane</keyword>
<dbReference type="Pfam" id="PF08352">
    <property type="entry name" value="oligo_HPY"/>
    <property type="match status" value="1"/>
</dbReference>
<evidence type="ECO:0000256" key="6">
    <source>
        <dbReference type="ARBA" id="ARBA00022692"/>
    </source>
</evidence>
<dbReference type="Pfam" id="PF00005">
    <property type="entry name" value="ABC_tran"/>
    <property type="match status" value="1"/>
</dbReference>
<name>A0ABP8DCZ8_9ACTN</name>
<evidence type="ECO:0000256" key="10">
    <source>
        <dbReference type="ARBA" id="ARBA00023136"/>
    </source>
</evidence>
<keyword evidence="5" id="KW-1003">Cell membrane</keyword>
<feature type="transmembrane region" description="Helical" evidence="11">
    <location>
        <begin position="107"/>
        <end position="127"/>
    </location>
</feature>
<dbReference type="InterPro" id="IPR027417">
    <property type="entry name" value="P-loop_NTPase"/>
</dbReference>
<evidence type="ECO:0000256" key="3">
    <source>
        <dbReference type="ARBA" id="ARBA00005417"/>
    </source>
</evidence>
<keyword evidence="9 11" id="KW-1133">Transmembrane helix</keyword>
<dbReference type="InterPro" id="IPR003593">
    <property type="entry name" value="AAA+_ATPase"/>
</dbReference>
<organism evidence="14 15">
    <name type="scientific">Dactylosporangium darangshiense</name>
    <dbReference type="NCBI Taxonomy" id="579108"/>
    <lineage>
        <taxon>Bacteria</taxon>
        <taxon>Bacillati</taxon>
        <taxon>Actinomycetota</taxon>
        <taxon>Actinomycetes</taxon>
        <taxon>Micromonosporales</taxon>
        <taxon>Micromonosporaceae</taxon>
        <taxon>Dactylosporangium</taxon>
    </lineage>
</organism>
<dbReference type="PROSITE" id="PS50893">
    <property type="entry name" value="ABC_TRANSPORTER_2"/>
    <property type="match status" value="1"/>
</dbReference>
<keyword evidence="8" id="KW-0067">ATP-binding</keyword>
<dbReference type="NCBIfam" id="TIGR01727">
    <property type="entry name" value="oligo_HPY"/>
    <property type="match status" value="1"/>
</dbReference>
<evidence type="ECO:0000259" key="13">
    <source>
        <dbReference type="PROSITE" id="PS50928"/>
    </source>
</evidence>
<dbReference type="InterPro" id="IPR050388">
    <property type="entry name" value="ABC_Ni/Peptide_Import"/>
</dbReference>
<keyword evidence="6 11" id="KW-0812">Transmembrane</keyword>
<dbReference type="PANTHER" id="PTHR43297">
    <property type="entry name" value="OLIGOPEPTIDE TRANSPORT ATP-BINDING PROTEIN APPD"/>
    <property type="match status" value="1"/>
</dbReference>
<evidence type="ECO:0000259" key="12">
    <source>
        <dbReference type="PROSITE" id="PS50893"/>
    </source>
</evidence>
<dbReference type="Gene3D" id="1.10.3720.10">
    <property type="entry name" value="MetI-like"/>
    <property type="match status" value="1"/>
</dbReference>
<dbReference type="CDD" id="cd03257">
    <property type="entry name" value="ABC_NikE_OppD_transporters"/>
    <property type="match status" value="1"/>
</dbReference>
<dbReference type="SUPFAM" id="SSF52540">
    <property type="entry name" value="P-loop containing nucleoside triphosphate hydrolases"/>
    <property type="match status" value="1"/>
</dbReference>